<dbReference type="PANTHER" id="PTHR46332">
    <property type="entry name" value="ASPARTATE BETA-HYDROXYLASE DOMAIN-CONTAINING PROTEIN 2"/>
    <property type="match status" value="1"/>
</dbReference>
<feature type="domain" description="Aspartyl/asparaginy/proline hydroxylase" evidence="4">
    <location>
        <begin position="40"/>
        <end position="199"/>
    </location>
</feature>
<evidence type="ECO:0000256" key="3">
    <source>
        <dbReference type="ARBA" id="ARBA00023002"/>
    </source>
</evidence>
<dbReference type="Pfam" id="PF05118">
    <property type="entry name" value="Asp_Arg_Hydrox"/>
    <property type="match status" value="1"/>
</dbReference>
<evidence type="ECO:0000313" key="6">
    <source>
        <dbReference type="Proteomes" id="UP000317572"/>
    </source>
</evidence>
<proteinExistence type="inferred from homology"/>
<protein>
    <submittedName>
        <fullName evidence="5">Aspartyl/asparaginyl beta-hydroxylase domain-containing protein</fullName>
    </submittedName>
</protein>
<organism evidence="5 6">
    <name type="scientific">Serratia liquefaciens</name>
    <dbReference type="NCBI Taxonomy" id="614"/>
    <lineage>
        <taxon>Bacteria</taxon>
        <taxon>Pseudomonadati</taxon>
        <taxon>Pseudomonadota</taxon>
        <taxon>Gammaproteobacteria</taxon>
        <taxon>Enterobacterales</taxon>
        <taxon>Yersiniaceae</taxon>
        <taxon>Serratia</taxon>
    </lineage>
</organism>
<dbReference type="PANTHER" id="PTHR46332:SF5">
    <property type="entry name" value="ASPARTATE BETA-HYDROXYLASE DOMAIN CONTAINING 2"/>
    <property type="match status" value="1"/>
</dbReference>
<comment type="similarity">
    <text evidence="1">Belongs to the aspartyl/asparaginyl beta-hydroxylase family.</text>
</comment>
<evidence type="ECO:0000259" key="4">
    <source>
        <dbReference type="Pfam" id="PF05118"/>
    </source>
</evidence>
<accession>A0A515CSW9</accession>
<dbReference type="InterPro" id="IPR027443">
    <property type="entry name" value="IPNS-like_sf"/>
</dbReference>
<dbReference type="EMBL" id="CP033893">
    <property type="protein sequence ID" value="QDL31251.1"/>
    <property type="molecule type" value="Genomic_DNA"/>
</dbReference>
<keyword evidence="2" id="KW-0223">Dioxygenase</keyword>
<evidence type="ECO:0000256" key="2">
    <source>
        <dbReference type="ARBA" id="ARBA00022964"/>
    </source>
</evidence>
<evidence type="ECO:0000313" key="5">
    <source>
        <dbReference type="EMBL" id="QDL31251.1"/>
    </source>
</evidence>
<dbReference type="InterPro" id="IPR051821">
    <property type="entry name" value="Asp/Asn_beta-hydroxylase"/>
</dbReference>
<evidence type="ECO:0000256" key="1">
    <source>
        <dbReference type="ARBA" id="ARBA00007730"/>
    </source>
</evidence>
<keyword evidence="3" id="KW-0560">Oxidoreductase</keyword>
<dbReference type="Proteomes" id="UP000317572">
    <property type="component" value="Chromosome"/>
</dbReference>
<gene>
    <name evidence="5" type="ORF">EGO53_05400</name>
</gene>
<name>A0A379YQP5_SERLI</name>
<dbReference type="SUPFAM" id="SSF51197">
    <property type="entry name" value="Clavaminate synthase-like"/>
    <property type="match status" value="1"/>
</dbReference>
<dbReference type="InterPro" id="IPR007803">
    <property type="entry name" value="Asp/Arg/Pro-Hydrxlase"/>
</dbReference>
<dbReference type="GO" id="GO:0051213">
    <property type="term" value="F:dioxygenase activity"/>
    <property type="evidence" value="ECO:0007669"/>
    <property type="project" value="UniProtKB-KW"/>
</dbReference>
<accession>A0A379YQP5</accession>
<reference evidence="5 6" key="1">
    <citation type="submission" date="2018-11" db="EMBL/GenBank/DDBJ databases">
        <title>The first complete genome of Serratia liquefaciens isolated from metalophyte plant revel distinctness adaptive mechanisms in an extreme habitat.</title>
        <authorList>
            <person name="Caneschi W.L."/>
            <person name="Sanchez A.B."/>
            <person name="Felestrino E.B."/>
            <person name="Assis R.A.B."/>
            <person name="Lemes C.G.C."/>
            <person name="Cordeiro I.F."/>
            <person name="Fonseca N.P."/>
            <person name="Villa M."/>
            <person name="Vieira I.T."/>
            <person name="Moraes L.A."/>
            <person name="Kamino L.H.Y."/>
            <person name="do Carmo F."/>
            <person name="Garcia C.M."/>
            <person name="Almeida N.F."/>
            <person name="Silva R.S."/>
            <person name="Ferro J.A."/>
            <person name="Ferro M.I.T."/>
            <person name="Varani A.M."/>
            <person name="Ferreira R.M."/>
            <person name="dos Santos V.L."/>
            <person name="Silva U.C."/>
            <person name="Setubal J.C."/>
            <person name="Moreira L.M."/>
        </authorList>
    </citation>
    <scope>NUCLEOTIDE SEQUENCE [LARGE SCALE GENOMIC DNA]</scope>
    <source>
        <strain evidence="5 6">FG3</strain>
    </source>
</reference>
<dbReference type="RefSeq" id="WP_115058464.1">
    <property type="nucleotide sequence ID" value="NZ_CP033893.1"/>
</dbReference>
<dbReference type="Gene3D" id="2.60.120.330">
    <property type="entry name" value="B-lactam Antibiotic, Isopenicillin N Synthase, Chain"/>
    <property type="match status" value="1"/>
</dbReference>
<dbReference type="AlphaFoldDB" id="A0A379YQP5"/>
<sequence length="228" mass="26208">MSAIYDWSVLALRRIYDRRISSSPVLDSNRLFPDAQRFTAHWQQIREEALTVAQDLRNIPRFHEIMSEQASISANDARDWRMFIMQAYGQPIARNLARCPQLAQLIASSPDVLSASLSFLAPGKQVPAHRGPFRGILRGYLVLAMPKRADGEPAAVLKVDGREYRLNEGEFMLWDDTFEHEVWNDSDQVRTVLLLDIRRRDLPRGLRILSSGIIALVRLNVRVIQRQF</sequence>